<dbReference type="EMBL" id="HACG01005153">
    <property type="protein sequence ID" value="CEK52018.1"/>
    <property type="molecule type" value="Transcribed_RNA"/>
</dbReference>
<gene>
    <name evidence="1" type="primary">ORF15182</name>
</gene>
<feature type="non-terminal residue" evidence="1">
    <location>
        <position position="61"/>
    </location>
</feature>
<accession>A0A0B6Y7F9</accession>
<proteinExistence type="predicted"/>
<reference evidence="1" key="1">
    <citation type="submission" date="2014-12" db="EMBL/GenBank/DDBJ databases">
        <title>Insight into the proteome of Arion vulgaris.</title>
        <authorList>
            <person name="Aradska J."/>
            <person name="Bulat T."/>
            <person name="Smidak R."/>
            <person name="Sarate P."/>
            <person name="Gangsoo J."/>
            <person name="Sialana F."/>
            <person name="Bilban M."/>
            <person name="Lubec G."/>
        </authorList>
    </citation>
    <scope>NUCLEOTIDE SEQUENCE</scope>
    <source>
        <tissue evidence="1">Skin</tissue>
    </source>
</reference>
<sequence>MVEQVKLRPQFSRNCDFYHSDHVDESRDDMSRWKNEAMNIQYPLLMNEHRDIKSYVGGGVL</sequence>
<name>A0A0B6Y7F9_9EUPU</name>
<dbReference type="AlphaFoldDB" id="A0A0B6Y7F9"/>
<organism evidence="1">
    <name type="scientific">Arion vulgaris</name>
    <dbReference type="NCBI Taxonomy" id="1028688"/>
    <lineage>
        <taxon>Eukaryota</taxon>
        <taxon>Metazoa</taxon>
        <taxon>Spiralia</taxon>
        <taxon>Lophotrochozoa</taxon>
        <taxon>Mollusca</taxon>
        <taxon>Gastropoda</taxon>
        <taxon>Heterobranchia</taxon>
        <taxon>Euthyneura</taxon>
        <taxon>Panpulmonata</taxon>
        <taxon>Eupulmonata</taxon>
        <taxon>Stylommatophora</taxon>
        <taxon>Helicina</taxon>
        <taxon>Arionoidea</taxon>
        <taxon>Arionidae</taxon>
        <taxon>Arion</taxon>
    </lineage>
</organism>
<evidence type="ECO:0000313" key="1">
    <source>
        <dbReference type="EMBL" id="CEK52018.1"/>
    </source>
</evidence>
<protein>
    <submittedName>
        <fullName evidence="1">Uncharacterized protein</fullName>
    </submittedName>
</protein>